<dbReference type="GO" id="GO:0015108">
    <property type="term" value="F:chloride transmembrane transporter activity"/>
    <property type="evidence" value="ECO:0007669"/>
    <property type="project" value="TreeGrafter"/>
</dbReference>
<keyword evidence="2" id="KW-0677">Repeat</keyword>
<gene>
    <name evidence="8" type="ORF">HaLaN_28624</name>
</gene>
<name>A0A6A0AAP4_HAELA</name>
<evidence type="ECO:0000256" key="2">
    <source>
        <dbReference type="ARBA" id="ARBA00022737"/>
    </source>
</evidence>
<dbReference type="SUPFAM" id="SSF54631">
    <property type="entry name" value="CBS-domain pair"/>
    <property type="match status" value="2"/>
</dbReference>
<dbReference type="PANTHER" id="PTHR11689">
    <property type="entry name" value="CHLORIDE CHANNEL PROTEIN CLC FAMILY MEMBER"/>
    <property type="match status" value="1"/>
</dbReference>
<dbReference type="PANTHER" id="PTHR11689:SF89">
    <property type="entry name" value="CHLORIDE CHANNEL PROTEIN"/>
    <property type="match status" value="1"/>
</dbReference>
<evidence type="ECO:0000256" key="4">
    <source>
        <dbReference type="ARBA" id="ARBA00023122"/>
    </source>
</evidence>
<evidence type="ECO:0000256" key="6">
    <source>
        <dbReference type="PROSITE-ProRule" id="PRU00703"/>
    </source>
</evidence>
<keyword evidence="9" id="KW-1185">Reference proteome</keyword>
<dbReference type="Gene3D" id="3.90.1280.20">
    <property type="match status" value="1"/>
</dbReference>
<evidence type="ECO:0000256" key="3">
    <source>
        <dbReference type="ARBA" id="ARBA00023065"/>
    </source>
</evidence>
<keyword evidence="1" id="KW-0813">Transport</keyword>
<keyword evidence="3" id="KW-0406">Ion transport</keyword>
<dbReference type="AlphaFoldDB" id="A0A6A0AAP4"/>
<dbReference type="InterPro" id="IPR051280">
    <property type="entry name" value="Cl-channel/antiporter"/>
</dbReference>
<feature type="non-terminal residue" evidence="8">
    <location>
        <position position="1"/>
    </location>
</feature>
<dbReference type="Gene3D" id="3.10.580.10">
    <property type="entry name" value="CBS-domain"/>
    <property type="match status" value="1"/>
</dbReference>
<evidence type="ECO:0000313" key="9">
    <source>
        <dbReference type="Proteomes" id="UP000485058"/>
    </source>
</evidence>
<dbReference type="InterPro" id="IPR000644">
    <property type="entry name" value="CBS_dom"/>
</dbReference>
<keyword evidence="4 6" id="KW-0129">CBS domain</keyword>
<accession>A0A6A0AAP4</accession>
<dbReference type="SMART" id="SM00116">
    <property type="entry name" value="CBS"/>
    <property type="match status" value="2"/>
</dbReference>
<protein>
    <submittedName>
        <fullName evidence="8">Chloride channel protein</fullName>
    </submittedName>
</protein>
<keyword evidence="5" id="KW-0868">Chloride</keyword>
<dbReference type="Pfam" id="PF00571">
    <property type="entry name" value="CBS"/>
    <property type="match status" value="2"/>
</dbReference>
<evidence type="ECO:0000313" key="8">
    <source>
        <dbReference type="EMBL" id="GFH29879.1"/>
    </source>
</evidence>
<evidence type="ECO:0000256" key="5">
    <source>
        <dbReference type="ARBA" id="ARBA00023214"/>
    </source>
</evidence>
<feature type="domain" description="CBS" evidence="7">
    <location>
        <begin position="150"/>
        <end position="211"/>
    </location>
</feature>
<dbReference type="InterPro" id="IPR046342">
    <property type="entry name" value="CBS_dom_sf"/>
</dbReference>
<comment type="caution">
    <text evidence="8">The sequence shown here is derived from an EMBL/GenBank/DDBJ whole genome shotgun (WGS) entry which is preliminary data.</text>
</comment>
<dbReference type="PROSITE" id="PS51371">
    <property type="entry name" value="CBS"/>
    <property type="match status" value="2"/>
</dbReference>
<dbReference type="Proteomes" id="UP000485058">
    <property type="component" value="Unassembled WGS sequence"/>
</dbReference>
<evidence type="ECO:0000256" key="1">
    <source>
        <dbReference type="ARBA" id="ARBA00022448"/>
    </source>
</evidence>
<reference evidence="8 9" key="1">
    <citation type="submission" date="2020-02" db="EMBL/GenBank/DDBJ databases">
        <title>Draft genome sequence of Haematococcus lacustris strain NIES-144.</title>
        <authorList>
            <person name="Morimoto D."/>
            <person name="Nakagawa S."/>
            <person name="Yoshida T."/>
            <person name="Sawayama S."/>
        </authorList>
    </citation>
    <scope>NUCLEOTIDE SEQUENCE [LARGE SCALE GENOMIC DNA]</scope>
    <source>
        <strain evidence="8 9">NIES-144</strain>
    </source>
</reference>
<sequence length="273" mass="29878">VKEITEALRGVTHNGFPVVKDSASGQVVVGLITRSHLMALLQRIVLEGRSEGLQVGWSELNRRMMDPVLAQRSVHEQQMVALQREMANSIALAGVGGGLSGASRECGPAGSRGSAAGVASGDIDEMSVDLLPYTNTSSFVAHLLGHQPGYEPDLPSVPGVQVPDSFSVERTYILFRTMGLRHLMVIDQHNHVRGIVTRKDLLGFRLGDIDEMSVDLLPYTNTSSFVVPDSFSVERTYILFRTMGLRHLMVIDQHNHVRGIVTRKDLLGFRLGV</sequence>
<organism evidence="8 9">
    <name type="scientific">Haematococcus lacustris</name>
    <name type="common">Green alga</name>
    <name type="synonym">Haematococcus pluvialis</name>
    <dbReference type="NCBI Taxonomy" id="44745"/>
    <lineage>
        <taxon>Eukaryota</taxon>
        <taxon>Viridiplantae</taxon>
        <taxon>Chlorophyta</taxon>
        <taxon>core chlorophytes</taxon>
        <taxon>Chlorophyceae</taxon>
        <taxon>CS clade</taxon>
        <taxon>Chlamydomonadales</taxon>
        <taxon>Haematococcaceae</taxon>
        <taxon>Haematococcus</taxon>
    </lineage>
</organism>
<dbReference type="EMBL" id="BLLF01004578">
    <property type="protein sequence ID" value="GFH29879.1"/>
    <property type="molecule type" value="Genomic_DNA"/>
</dbReference>
<proteinExistence type="predicted"/>
<evidence type="ECO:0000259" key="7">
    <source>
        <dbReference type="PROSITE" id="PS51371"/>
    </source>
</evidence>
<feature type="domain" description="CBS" evidence="7">
    <location>
        <begin position="220"/>
        <end position="273"/>
    </location>
</feature>